<feature type="domain" description="Histidine kinase" evidence="17">
    <location>
        <begin position="548"/>
        <end position="769"/>
    </location>
</feature>
<dbReference type="Proteomes" id="UP000463470">
    <property type="component" value="Unassembled WGS sequence"/>
</dbReference>
<dbReference type="InterPro" id="IPR036097">
    <property type="entry name" value="HisK_dim/P_sf"/>
</dbReference>
<evidence type="ECO:0000256" key="1">
    <source>
        <dbReference type="ARBA" id="ARBA00000085"/>
    </source>
</evidence>
<evidence type="ECO:0000256" key="9">
    <source>
        <dbReference type="ARBA" id="ARBA00022840"/>
    </source>
</evidence>
<dbReference type="PROSITE" id="PS50113">
    <property type="entry name" value="PAC"/>
    <property type="match status" value="3"/>
</dbReference>
<dbReference type="PROSITE" id="PS50112">
    <property type="entry name" value="PAS"/>
    <property type="match status" value="2"/>
</dbReference>
<dbReference type="FunFam" id="3.30.565.10:FF:000010">
    <property type="entry name" value="Sensor histidine kinase RcsC"/>
    <property type="match status" value="1"/>
</dbReference>
<comment type="catalytic activity">
    <reaction evidence="1">
        <text>ATP + protein L-histidine = ADP + protein N-phospho-L-histidine.</text>
        <dbReference type="EC" id="2.7.13.3"/>
    </reaction>
</comment>
<evidence type="ECO:0000313" key="22">
    <source>
        <dbReference type="Proteomes" id="UP000463470"/>
    </source>
</evidence>
<evidence type="ECO:0000256" key="15">
    <source>
        <dbReference type="PROSITE-ProRule" id="PRU00169"/>
    </source>
</evidence>
<dbReference type="Pfam" id="PF13426">
    <property type="entry name" value="PAS_9"/>
    <property type="match status" value="1"/>
</dbReference>
<evidence type="ECO:0000256" key="7">
    <source>
        <dbReference type="ARBA" id="ARBA00022741"/>
    </source>
</evidence>
<proteinExistence type="inferred from homology"/>
<comment type="similarity">
    <text evidence="2">In the N-terminal section; belongs to the phytochrome family.</text>
</comment>
<dbReference type="FunFam" id="1.10.287.130:FF:000002">
    <property type="entry name" value="Two-component osmosensing histidine kinase"/>
    <property type="match status" value="1"/>
</dbReference>
<dbReference type="SMART" id="SM00086">
    <property type="entry name" value="PAC"/>
    <property type="match status" value="3"/>
</dbReference>
<dbReference type="CDD" id="cd17546">
    <property type="entry name" value="REC_hyHK_CKI1_RcsC-like"/>
    <property type="match status" value="1"/>
</dbReference>
<dbReference type="PROSITE" id="PS50109">
    <property type="entry name" value="HIS_KIN"/>
    <property type="match status" value="1"/>
</dbReference>
<dbReference type="SUPFAM" id="SSF47384">
    <property type="entry name" value="Homodimeric domain of signal transducing histidine kinase"/>
    <property type="match status" value="1"/>
</dbReference>
<dbReference type="SMART" id="SM00091">
    <property type="entry name" value="PAS"/>
    <property type="match status" value="3"/>
</dbReference>
<evidence type="ECO:0000256" key="16">
    <source>
        <dbReference type="SAM" id="MobiDB-lite"/>
    </source>
</evidence>
<dbReference type="OrthoDB" id="9790669at2"/>
<dbReference type="InterPro" id="IPR000700">
    <property type="entry name" value="PAS-assoc_C"/>
</dbReference>
<dbReference type="Pfam" id="PF08447">
    <property type="entry name" value="PAS_3"/>
    <property type="match status" value="1"/>
</dbReference>
<accession>A0A845L2J6</accession>
<keyword evidence="9" id="KW-0067">ATP-binding</keyword>
<dbReference type="InterPro" id="IPR001610">
    <property type="entry name" value="PAC"/>
</dbReference>
<dbReference type="InterPro" id="IPR036890">
    <property type="entry name" value="HATPase_C_sf"/>
</dbReference>
<dbReference type="Pfam" id="PF00072">
    <property type="entry name" value="Response_reg"/>
    <property type="match status" value="1"/>
</dbReference>
<dbReference type="CDD" id="cd16922">
    <property type="entry name" value="HATPase_EvgS-ArcB-TorS-like"/>
    <property type="match status" value="1"/>
</dbReference>
<evidence type="ECO:0000259" key="18">
    <source>
        <dbReference type="PROSITE" id="PS50110"/>
    </source>
</evidence>
<evidence type="ECO:0000256" key="13">
    <source>
        <dbReference type="ARBA" id="ARBA00068150"/>
    </source>
</evidence>
<dbReference type="SMART" id="SM00387">
    <property type="entry name" value="HATPase_c"/>
    <property type="match status" value="1"/>
</dbReference>
<dbReference type="PROSITE" id="PS50110">
    <property type="entry name" value="RESPONSE_REGULATORY"/>
    <property type="match status" value="1"/>
</dbReference>
<comment type="subunit">
    <text evidence="12">At low DSF concentrations, interacts with RpfF.</text>
</comment>
<evidence type="ECO:0000256" key="10">
    <source>
        <dbReference type="ARBA" id="ARBA00023012"/>
    </source>
</evidence>
<dbReference type="InterPro" id="IPR005467">
    <property type="entry name" value="His_kinase_dom"/>
</dbReference>
<dbReference type="AlphaFoldDB" id="A0A845L2J6"/>
<feature type="domain" description="PAC" evidence="20">
    <location>
        <begin position="478"/>
        <end position="530"/>
    </location>
</feature>
<evidence type="ECO:0000256" key="14">
    <source>
        <dbReference type="ARBA" id="ARBA00074306"/>
    </source>
</evidence>
<evidence type="ECO:0000256" key="11">
    <source>
        <dbReference type="ARBA" id="ARBA00024867"/>
    </source>
</evidence>
<keyword evidence="6" id="KW-0808">Transferase</keyword>
<dbReference type="SUPFAM" id="SSF52172">
    <property type="entry name" value="CheY-like"/>
    <property type="match status" value="1"/>
</dbReference>
<dbReference type="Pfam" id="PF02518">
    <property type="entry name" value="HATPase_c"/>
    <property type="match status" value="1"/>
</dbReference>
<dbReference type="InterPro" id="IPR013655">
    <property type="entry name" value="PAS_fold_3"/>
</dbReference>
<dbReference type="Gene3D" id="3.30.450.20">
    <property type="entry name" value="PAS domain"/>
    <property type="match status" value="4"/>
</dbReference>
<comment type="function">
    <text evidence="11">May play the central regulatory role in sporulation. It may be an element of the effector pathway responsible for the activation of sporulation genes in response to nutritional stress. Spo0A may act in concert with spo0H (a sigma factor) to control the expression of some genes that are critical to the sporulation process.</text>
</comment>
<gene>
    <name evidence="21" type="ORF">GTO91_13925</name>
</gene>
<dbReference type="InterPro" id="IPR011006">
    <property type="entry name" value="CheY-like_superfamily"/>
</dbReference>
<keyword evidence="22" id="KW-1185">Reference proteome</keyword>
<evidence type="ECO:0000313" key="21">
    <source>
        <dbReference type="EMBL" id="MZP30812.1"/>
    </source>
</evidence>
<protein>
    <recommendedName>
        <fullName evidence="14">Circadian input-output histidine kinase CikA</fullName>
        <ecNumber evidence="3">2.7.13.3</ecNumber>
    </recommendedName>
    <alternativeName>
        <fullName evidence="13">Sensory/regulatory protein RpfC</fullName>
    </alternativeName>
    <alternativeName>
        <fullName evidence="4">Stage 0 sporulation protein A homolog</fullName>
    </alternativeName>
</protein>
<feature type="domain" description="Response regulatory" evidence="18">
    <location>
        <begin position="859"/>
        <end position="978"/>
    </location>
</feature>
<evidence type="ECO:0000259" key="19">
    <source>
        <dbReference type="PROSITE" id="PS50112"/>
    </source>
</evidence>
<dbReference type="GO" id="GO:0005524">
    <property type="term" value="F:ATP binding"/>
    <property type="evidence" value="ECO:0007669"/>
    <property type="project" value="UniProtKB-KW"/>
</dbReference>
<name>A0A845L2J6_9FIRM</name>
<dbReference type="EC" id="2.7.13.3" evidence="3"/>
<evidence type="ECO:0000256" key="4">
    <source>
        <dbReference type="ARBA" id="ARBA00018672"/>
    </source>
</evidence>
<dbReference type="InterPro" id="IPR003661">
    <property type="entry name" value="HisK_dim/P_dom"/>
</dbReference>
<dbReference type="InterPro" id="IPR013656">
    <property type="entry name" value="PAS_4"/>
</dbReference>
<dbReference type="SUPFAM" id="SSF55785">
    <property type="entry name" value="PYP-like sensor domain (PAS domain)"/>
    <property type="match status" value="4"/>
</dbReference>
<dbReference type="Pfam" id="PF00512">
    <property type="entry name" value="HisKA"/>
    <property type="match status" value="1"/>
</dbReference>
<sequence>MWQQENIASAVLDALTAHIAVIDNKGTIIAVNRAWSEFAHANGADEAQTGVGANYLTACDTAHGDDADLAARFAGGIRAVIAGERDMFALEYPCHSPQEQRWFIGKVTPLQALPGAERGLYIIAHETITERRLAEESIRRREAWIDDVLHMAGTLIVVLDRRGRIIRFNRACEDTTGYRFDEVKGKLCWQLFLLPEERRQVRMTVQEVVRRGIPKRHENYWLTRKGERRLIAWWNNVLLGDTGHVQYVIAAGVDITELKETEGQLRQARMALQRKTEEQTMLLNDIDTHIWYLKDPETFGAVNRAHAEFYGMNPADMDGRKVYEMCGNRAEAANCIAGNRKAFTEKVPIRTLEWVTDGQGRKRLLAVNKRPRLDEKGNVVYVVCSADDTTEKWQAEENLRLSEERYALAVKGSNDAIWDHDLVNRQIFYSPRIYEILGYEQLSIPTDREKRKALIHPDDLPLMQQAIDAHLSGRTPHYQLEYRVKAKNGDYKWILARGQANWDESGKPVRVAGSYTDITERKQVEAELQQAKEVAEAANQAKSAFLAIMSHEIRTPMSGVIGMTELLLDTELTGEQKKLAETIRESANLLLAIINDILDFSRIEADRLTLESEIFNLSSVISSTTELLEIRARKKGLLLHCFVDPALPQYLLGDAVRLRQVLFNLLGNAIKFTEAGSIDLRVTGEMESTDFVHLRFEVRDTGYGIEPEEQKKLFQPFVRIENHLTRRLEGTGLGLAIADRLVTMMGGRLSMESERGKGSTFWFTIPLPVFQTAPFAHERQPTLTAPSPTASSPTAPSTQPTSLSLPTTSVLPSRTNEATLQSCASKPPAASNLLATGPSALEKQVARTERPKANLRCAPILLVEDNPVNQKLISLQLKSLGYTNVDLAISGYEAVDQTRKREYALILMDCQMPGMDGLEATRRIRQRERMKGRHTPIIAVTANAMLGDREVCIQAGMDDYLSKPFRLDALRHAILQYLEAGG</sequence>
<feature type="domain" description="PAS" evidence="19">
    <location>
        <begin position="402"/>
        <end position="474"/>
    </location>
</feature>
<evidence type="ECO:0000256" key="3">
    <source>
        <dbReference type="ARBA" id="ARBA00012438"/>
    </source>
</evidence>
<dbReference type="InterPro" id="IPR001789">
    <property type="entry name" value="Sig_transdc_resp-reg_receiver"/>
</dbReference>
<dbReference type="CDD" id="cd00130">
    <property type="entry name" value="PAS"/>
    <property type="match status" value="2"/>
</dbReference>
<keyword evidence="5 15" id="KW-0597">Phosphoprotein</keyword>
<dbReference type="Pfam" id="PF08448">
    <property type="entry name" value="PAS_4"/>
    <property type="match status" value="2"/>
</dbReference>
<dbReference type="CDD" id="cd00082">
    <property type="entry name" value="HisKA"/>
    <property type="match status" value="1"/>
</dbReference>
<evidence type="ECO:0000256" key="8">
    <source>
        <dbReference type="ARBA" id="ARBA00022777"/>
    </source>
</evidence>
<evidence type="ECO:0000259" key="20">
    <source>
        <dbReference type="PROSITE" id="PS50113"/>
    </source>
</evidence>
<dbReference type="Gene3D" id="1.10.287.130">
    <property type="match status" value="1"/>
</dbReference>
<dbReference type="RefSeq" id="WP_161259335.1">
    <property type="nucleotide sequence ID" value="NZ_WXEY01000019.1"/>
</dbReference>
<dbReference type="InterPro" id="IPR003594">
    <property type="entry name" value="HATPase_dom"/>
</dbReference>
<dbReference type="NCBIfam" id="TIGR00229">
    <property type="entry name" value="sensory_box"/>
    <property type="match status" value="3"/>
</dbReference>
<feature type="modified residue" description="4-aspartylphosphate" evidence="15">
    <location>
        <position position="909"/>
    </location>
</feature>
<feature type="domain" description="PAS" evidence="19">
    <location>
        <begin position="141"/>
        <end position="212"/>
    </location>
</feature>
<dbReference type="PANTHER" id="PTHR45339:SF1">
    <property type="entry name" value="HYBRID SIGNAL TRANSDUCTION HISTIDINE KINASE J"/>
    <property type="match status" value="1"/>
</dbReference>
<evidence type="ECO:0000256" key="12">
    <source>
        <dbReference type="ARBA" id="ARBA00064003"/>
    </source>
</evidence>
<feature type="domain" description="PAC" evidence="20">
    <location>
        <begin position="215"/>
        <end position="267"/>
    </location>
</feature>
<evidence type="ECO:0000256" key="5">
    <source>
        <dbReference type="ARBA" id="ARBA00022553"/>
    </source>
</evidence>
<dbReference type="EMBL" id="WXEY01000019">
    <property type="protein sequence ID" value="MZP30812.1"/>
    <property type="molecule type" value="Genomic_DNA"/>
</dbReference>
<dbReference type="InterPro" id="IPR000014">
    <property type="entry name" value="PAS"/>
</dbReference>
<dbReference type="SUPFAM" id="SSF55874">
    <property type="entry name" value="ATPase domain of HSP90 chaperone/DNA topoisomerase II/histidine kinase"/>
    <property type="match status" value="1"/>
</dbReference>
<dbReference type="InterPro" id="IPR004358">
    <property type="entry name" value="Sig_transdc_His_kin-like_C"/>
</dbReference>
<organism evidence="21 22">
    <name type="scientific">Heliomicrobium undosum</name>
    <dbReference type="NCBI Taxonomy" id="121734"/>
    <lineage>
        <taxon>Bacteria</taxon>
        <taxon>Bacillati</taxon>
        <taxon>Bacillota</taxon>
        <taxon>Clostridia</taxon>
        <taxon>Eubacteriales</taxon>
        <taxon>Heliobacteriaceae</taxon>
        <taxon>Heliomicrobium</taxon>
    </lineage>
</organism>
<keyword evidence="10" id="KW-0902">Two-component regulatory system</keyword>
<feature type="domain" description="PAC" evidence="20">
    <location>
        <begin position="345"/>
        <end position="401"/>
    </location>
</feature>
<keyword evidence="8" id="KW-0418">Kinase</keyword>
<comment type="caution">
    <text evidence="21">The sequence shown here is derived from an EMBL/GenBank/DDBJ whole genome shotgun (WGS) entry which is preliminary data.</text>
</comment>
<dbReference type="SMART" id="SM00448">
    <property type="entry name" value="REC"/>
    <property type="match status" value="1"/>
</dbReference>
<reference evidence="21 22" key="1">
    <citation type="submission" date="2020-01" db="EMBL/GenBank/DDBJ databases">
        <title>Whole-genome sequence of Heliobacterium undosum DSM 13378.</title>
        <authorList>
            <person name="Kyndt J.A."/>
            <person name="Meyer T.E."/>
        </authorList>
    </citation>
    <scope>NUCLEOTIDE SEQUENCE [LARGE SCALE GENOMIC DNA]</scope>
    <source>
        <strain evidence="21 22">DSM 13378</strain>
    </source>
</reference>
<evidence type="ECO:0000259" key="17">
    <source>
        <dbReference type="PROSITE" id="PS50109"/>
    </source>
</evidence>
<dbReference type="PANTHER" id="PTHR45339">
    <property type="entry name" value="HYBRID SIGNAL TRANSDUCTION HISTIDINE KINASE J"/>
    <property type="match status" value="1"/>
</dbReference>
<dbReference type="Gene3D" id="3.30.565.10">
    <property type="entry name" value="Histidine kinase-like ATPase, C-terminal domain"/>
    <property type="match status" value="1"/>
</dbReference>
<dbReference type="PRINTS" id="PR00344">
    <property type="entry name" value="BCTRLSENSOR"/>
</dbReference>
<dbReference type="InterPro" id="IPR035965">
    <property type="entry name" value="PAS-like_dom_sf"/>
</dbReference>
<feature type="compositionally biased region" description="Low complexity" evidence="16">
    <location>
        <begin position="781"/>
        <end position="809"/>
    </location>
</feature>
<evidence type="ECO:0000256" key="2">
    <source>
        <dbReference type="ARBA" id="ARBA00006402"/>
    </source>
</evidence>
<feature type="region of interest" description="Disordered" evidence="16">
    <location>
        <begin position="780"/>
        <end position="809"/>
    </location>
</feature>
<evidence type="ECO:0000256" key="6">
    <source>
        <dbReference type="ARBA" id="ARBA00022679"/>
    </source>
</evidence>
<dbReference type="GO" id="GO:0000155">
    <property type="term" value="F:phosphorelay sensor kinase activity"/>
    <property type="evidence" value="ECO:0007669"/>
    <property type="project" value="InterPro"/>
</dbReference>
<dbReference type="Gene3D" id="3.40.50.2300">
    <property type="match status" value="1"/>
</dbReference>
<keyword evidence="7" id="KW-0547">Nucleotide-binding</keyword>
<dbReference type="SMART" id="SM00388">
    <property type="entry name" value="HisKA"/>
    <property type="match status" value="1"/>
</dbReference>